<dbReference type="RefSeq" id="XP_018024967.1">
    <property type="nucleotide sequence ID" value="XM_018169478.1"/>
</dbReference>
<dbReference type="GO" id="GO:0045944">
    <property type="term" value="P:positive regulation of transcription by RNA polymerase II"/>
    <property type="evidence" value="ECO:0007669"/>
    <property type="project" value="TreeGrafter"/>
</dbReference>
<dbReference type="GO" id="GO:0140672">
    <property type="term" value="C:ATAC complex"/>
    <property type="evidence" value="ECO:0007669"/>
    <property type="project" value="TreeGrafter"/>
</dbReference>
<dbReference type="InterPro" id="IPR037800">
    <property type="entry name" value="GCN5"/>
</dbReference>
<evidence type="ECO:0000256" key="2">
    <source>
        <dbReference type="PROSITE-ProRule" id="PRU00035"/>
    </source>
</evidence>
<evidence type="ECO:0000313" key="6">
    <source>
        <dbReference type="RefSeq" id="XP_018024967.1"/>
    </source>
</evidence>
<accession>A0A8B7PHG3</accession>
<dbReference type="PANTHER" id="PTHR45750:SF3">
    <property type="entry name" value="HISTONE ACETYLTRANSFERASE"/>
    <property type="match status" value="1"/>
</dbReference>
<dbReference type="AlphaFoldDB" id="A0A8B7PHG3"/>
<evidence type="ECO:0000256" key="1">
    <source>
        <dbReference type="ARBA" id="ARBA00023117"/>
    </source>
</evidence>
<dbReference type="InterPro" id="IPR001487">
    <property type="entry name" value="Bromodomain"/>
</dbReference>
<organism evidence="5 6">
    <name type="scientific">Hyalella azteca</name>
    <name type="common">Amphipod</name>
    <dbReference type="NCBI Taxonomy" id="294128"/>
    <lineage>
        <taxon>Eukaryota</taxon>
        <taxon>Metazoa</taxon>
        <taxon>Ecdysozoa</taxon>
        <taxon>Arthropoda</taxon>
        <taxon>Crustacea</taxon>
        <taxon>Multicrustacea</taxon>
        <taxon>Malacostraca</taxon>
        <taxon>Eumalacostraca</taxon>
        <taxon>Peracarida</taxon>
        <taxon>Amphipoda</taxon>
        <taxon>Senticaudata</taxon>
        <taxon>Talitrida</taxon>
        <taxon>Talitroidea</taxon>
        <taxon>Hyalellidae</taxon>
        <taxon>Hyalella</taxon>
    </lineage>
</organism>
<reference evidence="6" key="1">
    <citation type="submission" date="2025-08" db="UniProtKB">
        <authorList>
            <consortium name="RefSeq"/>
        </authorList>
    </citation>
    <scope>IDENTIFICATION</scope>
    <source>
        <tissue evidence="6">Whole organism</tissue>
    </source>
</reference>
<dbReference type="InterPro" id="IPR036427">
    <property type="entry name" value="Bromodomain-like_sf"/>
</dbReference>
<proteinExistence type="predicted"/>
<dbReference type="KEGG" id="hazt:108680605"/>
<name>A0A8B7PHG3_HYAAZ</name>
<feature type="region of interest" description="Disordered" evidence="3">
    <location>
        <begin position="30"/>
        <end position="51"/>
    </location>
</feature>
<dbReference type="PRINTS" id="PR00503">
    <property type="entry name" value="BROMODOMAIN"/>
</dbReference>
<dbReference type="SUPFAM" id="SSF47370">
    <property type="entry name" value="Bromodomain"/>
    <property type="match status" value="1"/>
</dbReference>
<feature type="domain" description="Bromo" evidence="4">
    <location>
        <begin position="73"/>
        <end position="143"/>
    </location>
</feature>
<keyword evidence="5" id="KW-1185">Reference proteome</keyword>
<dbReference type="Pfam" id="PF00439">
    <property type="entry name" value="Bromodomain"/>
    <property type="match status" value="1"/>
</dbReference>
<sequence>MPAARIIEKLIEQKQSEIRGEEHIPISSIPGIRKAGWRPPPPQQKKPPQEQCDFSNDANYLYGLFKTILNHIKSHGSAWPFLQAVDRNEVHDYCDHIKYPMDLKTMTERHKAKYYHSVRLFHADMMRIFNNCRFYNYPDTEYFKCASALEKYYKHKIKETKLLDWSELNDGDEESCSSAQIVKVISGKGDAGVAYSSENILRASDILIENSTSSSDDD</sequence>
<dbReference type="GeneID" id="108680605"/>
<evidence type="ECO:0000256" key="3">
    <source>
        <dbReference type="SAM" id="MobiDB-lite"/>
    </source>
</evidence>
<keyword evidence="1 2" id="KW-0103">Bromodomain</keyword>
<dbReference type="PROSITE" id="PS50014">
    <property type="entry name" value="BROMODOMAIN_2"/>
    <property type="match status" value="1"/>
</dbReference>
<dbReference type="PANTHER" id="PTHR45750">
    <property type="entry name" value="GH11602P"/>
    <property type="match status" value="1"/>
</dbReference>
<evidence type="ECO:0000313" key="5">
    <source>
        <dbReference type="Proteomes" id="UP000694843"/>
    </source>
</evidence>
<dbReference type="Proteomes" id="UP000694843">
    <property type="component" value="Unplaced"/>
</dbReference>
<protein>
    <submittedName>
        <fullName evidence="6">Histone acetyltransferase KAT2B-like</fullName>
    </submittedName>
</protein>
<dbReference type="Gene3D" id="1.20.920.10">
    <property type="entry name" value="Bromodomain-like"/>
    <property type="match status" value="1"/>
</dbReference>
<dbReference type="GO" id="GO:0010484">
    <property type="term" value="F:histone H3 acetyltransferase activity"/>
    <property type="evidence" value="ECO:0007669"/>
    <property type="project" value="TreeGrafter"/>
</dbReference>
<dbReference type="SMART" id="SM00297">
    <property type="entry name" value="BROMO"/>
    <property type="match status" value="1"/>
</dbReference>
<dbReference type="CDD" id="cd05509">
    <property type="entry name" value="Bromo_gcn5_like"/>
    <property type="match status" value="1"/>
</dbReference>
<gene>
    <name evidence="6" type="primary">LOC108680605</name>
</gene>
<evidence type="ECO:0000259" key="4">
    <source>
        <dbReference type="PROSITE" id="PS50014"/>
    </source>
</evidence>
<dbReference type="OrthoDB" id="1937912at2759"/>